<organism evidence="1 2">
    <name type="scientific">Paenibacillus oceani</name>
    <dbReference type="NCBI Taxonomy" id="2772510"/>
    <lineage>
        <taxon>Bacteria</taxon>
        <taxon>Bacillati</taxon>
        <taxon>Bacillota</taxon>
        <taxon>Bacilli</taxon>
        <taxon>Bacillales</taxon>
        <taxon>Paenibacillaceae</taxon>
        <taxon>Paenibacillus</taxon>
    </lineage>
</organism>
<evidence type="ECO:0000313" key="1">
    <source>
        <dbReference type="EMBL" id="MBD2864941.1"/>
    </source>
</evidence>
<protein>
    <submittedName>
        <fullName evidence="1">Uncharacterized protein</fullName>
    </submittedName>
</protein>
<proteinExistence type="predicted"/>
<reference evidence="1" key="1">
    <citation type="submission" date="2020-09" db="EMBL/GenBank/DDBJ databases">
        <title>A novel bacterium of genus Paenibacillus, isolated from South China Sea.</title>
        <authorList>
            <person name="Huang H."/>
            <person name="Mo K."/>
            <person name="Hu Y."/>
        </authorList>
    </citation>
    <scope>NUCLEOTIDE SEQUENCE</scope>
    <source>
        <strain evidence="1">IB182363</strain>
    </source>
</reference>
<gene>
    <name evidence="1" type="ORF">IDH45_23460</name>
</gene>
<comment type="caution">
    <text evidence="1">The sequence shown here is derived from an EMBL/GenBank/DDBJ whole genome shotgun (WGS) entry which is preliminary data.</text>
</comment>
<dbReference type="Proteomes" id="UP000639396">
    <property type="component" value="Unassembled WGS sequence"/>
</dbReference>
<sequence>MAYHVLAKENQTLHTLLPEEINDMDYDLAGRVVVFGNDGQVYYLIVDASIIND</sequence>
<keyword evidence="2" id="KW-1185">Reference proteome</keyword>
<name>A0A927CFC7_9BACL</name>
<dbReference type="AlphaFoldDB" id="A0A927CFC7"/>
<dbReference type="EMBL" id="JACXJA010000035">
    <property type="protein sequence ID" value="MBD2864941.1"/>
    <property type="molecule type" value="Genomic_DNA"/>
</dbReference>
<accession>A0A927CFC7</accession>
<evidence type="ECO:0000313" key="2">
    <source>
        <dbReference type="Proteomes" id="UP000639396"/>
    </source>
</evidence>
<dbReference type="RefSeq" id="WP_190930562.1">
    <property type="nucleotide sequence ID" value="NZ_JACXJA010000035.1"/>
</dbReference>